<dbReference type="Proteomes" id="UP000053237">
    <property type="component" value="Unassembled WGS sequence"/>
</dbReference>
<name>A0A024GEF7_9STRA</name>
<feature type="domain" description="Saccharopine dehydrogenase NADP binding" evidence="3">
    <location>
        <begin position="9"/>
        <end position="142"/>
    </location>
</feature>
<dbReference type="OrthoDB" id="10268090at2759"/>
<organism evidence="4 5">
    <name type="scientific">Albugo candida</name>
    <dbReference type="NCBI Taxonomy" id="65357"/>
    <lineage>
        <taxon>Eukaryota</taxon>
        <taxon>Sar</taxon>
        <taxon>Stramenopiles</taxon>
        <taxon>Oomycota</taxon>
        <taxon>Peronosporomycetes</taxon>
        <taxon>Albuginales</taxon>
        <taxon>Albuginaceae</taxon>
        <taxon>Albugo</taxon>
    </lineage>
</organism>
<sequence length="425" mass="46851">MTSKPFDFVVFGASGLTGALVTRYLLSDNASSMKWALAGRSEKKLRSLLQNLQKKLSNVESKAFDQVNIIVADSHDKDSLLKMVKSTKVVLTVVGPYTLYGTLLLQLCAENGVHYCDLTGELVWVKKMMERFSTVAAKTGARIVPFCGYESIPADIATFMIANAIEKKFHSKTSKVSYNITGLRGMLSGGTCASMFALIDTSTSEELKRMRNPFMLAGNDVMQAKEANGLVKRNQSRLLMSYDKDIESWTALSVGGTLDSAVVHLSNYLLNNRYGDRFVFDERFALDGFLFELALTIALYLLGIMLYFRWTRAILKRFAPAPSQEASDTTIQNGFFVASALGYKEDGQLAISASIHGEGDPGYGFTSRVIAECAMLLAQEKWNPDSPAATKGGFYTPASAFGSHLSDRLAEKNLISIQLREHLRF</sequence>
<keyword evidence="5" id="KW-1185">Reference proteome</keyword>
<accession>A0A024GEF7</accession>
<dbReference type="FunCoup" id="A0A024GEF7">
    <property type="interactions" value="2"/>
</dbReference>
<dbReference type="GO" id="GO:0005886">
    <property type="term" value="C:plasma membrane"/>
    <property type="evidence" value="ECO:0007669"/>
    <property type="project" value="TreeGrafter"/>
</dbReference>
<dbReference type="PANTHER" id="PTHR12286">
    <property type="entry name" value="SACCHAROPINE DEHYDROGENASE-LIKE OXIDOREDUCTASE"/>
    <property type="match status" value="1"/>
</dbReference>
<reference evidence="4 5" key="1">
    <citation type="submission" date="2012-05" db="EMBL/GenBank/DDBJ databases">
        <title>Recombination and specialization in a pathogen metapopulation.</title>
        <authorList>
            <person name="Gardiner A."/>
            <person name="Kemen E."/>
            <person name="Schultz-Larsen T."/>
            <person name="MacLean D."/>
            <person name="Van Oosterhout C."/>
            <person name="Jones J.D.G."/>
        </authorList>
    </citation>
    <scope>NUCLEOTIDE SEQUENCE [LARGE SCALE GENOMIC DNA]</scope>
    <source>
        <strain evidence="4 5">Ac Nc2</strain>
    </source>
</reference>
<dbReference type="GO" id="GO:0005811">
    <property type="term" value="C:lipid droplet"/>
    <property type="evidence" value="ECO:0007669"/>
    <property type="project" value="TreeGrafter"/>
</dbReference>
<dbReference type="SUPFAM" id="SSF51735">
    <property type="entry name" value="NAD(P)-binding Rossmann-fold domains"/>
    <property type="match status" value="1"/>
</dbReference>
<keyword evidence="2" id="KW-0812">Transmembrane</keyword>
<comment type="similarity">
    <text evidence="1">Belongs to the saccharopine dehydrogenase family.</text>
</comment>
<proteinExistence type="inferred from homology"/>
<dbReference type="GO" id="GO:0009247">
    <property type="term" value="P:glycolipid biosynthetic process"/>
    <property type="evidence" value="ECO:0007669"/>
    <property type="project" value="TreeGrafter"/>
</dbReference>
<dbReference type="EMBL" id="CAIX01000087">
    <property type="protein sequence ID" value="CCI45069.1"/>
    <property type="molecule type" value="Genomic_DNA"/>
</dbReference>
<evidence type="ECO:0000313" key="5">
    <source>
        <dbReference type="Proteomes" id="UP000053237"/>
    </source>
</evidence>
<evidence type="ECO:0000313" key="4">
    <source>
        <dbReference type="EMBL" id="CCI45069.1"/>
    </source>
</evidence>
<comment type="caution">
    <text evidence="4">The sequence shown here is derived from an EMBL/GenBank/DDBJ whole genome shotgun (WGS) entry which is preliminary data.</text>
</comment>
<dbReference type="InterPro" id="IPR036291">
    <property type="entry name" value="NAD(P)-bd_dom_sf"/>
</dbReference>
<evidence type="ECO:0000256" key="1">
    <source>
        <dbReference type="ARBA" id="ARBA00038048"/>
    </source>
</evidence>
<dbReference type="InterPro" id="IPR051276">
    <property type="entry name" value="Saccharopine_DH-like_oxidrdct"/>
</dbReference>
<dbReference type="InterPro" id="IPR005097">
    <property type="entry name" value="Sacchrp_dh_NADP-bd"/>
</dbReference>
<evidence type="ECO:0000256" key="2">
    <source>
        <dbReference type="SAM" id="Phobius"/>
    </source>
</evidence>
<dbReference type="Gene3D" id="3.40.50.720">
    <property type="entry name" value="NAD(P)-binding Rossmann-like Domain"/>
    <property type="match status" value="1"/>
</dbReference>
<dbReference type="PANTHER" id="PTHR12286:SF5">
    <property type="entry name" value="SACCHAROPINE DEHYDROGENASE-LIKE OXIDOREDUCTASE"/>
    <property type="match status" value="1"/>
</dbReference>
<dbReference type="AlphaFoldDB" id="A0A024GEF7"/>
<dbReference type="GO" id="GO:0005739">
    <property type="term" value="C:mitochondrion"/>
    <property type="evidence" value="ECO:0007669"/>
    <property type="project" value="TreeGrafter"/>
</dbReference>
<feature type="transmembrane region" description="Helical" evidence="2">
    <location>
        <begin position="289"/>
        <end position="308"/>
    </location>
</feature>
<dbReference type="InParanoid" id="A0A024GEF7"/>
<dbReference type="Pfam" id="PF03435">
    <property type="entry name" value="Sacchrp_dh_NADP"/>
    <property type="match status" value="1"/>
</dbReference>
<protein>
    <recommendedName>
        <fullName evidence="3">Saccharopine dehydrogenase NADP binding domain-containing protein</fullName>
    </recommendedName>
</protein>
<keyword evidence="2" id="KW-1133">Transmembrane helix</keyword>
<gene>
    <name evidence="4" type="ORF">BN9_059160</name>
</gene>
<keyword evidence="2" id="KW-0472">Membrane</keyword>
<evidence type="ECO:0000259" key="3">
    <source>
        <dbReference type="Pfam" id="PF03435"/>
    </source>
</evidence>